<protein>
    <submittedName>
        <fullName evidence="14">Protocadherin beta 4</fullName>
    </submittedName>
</protein>
<dbReference type="GO" id="GO:0007156">
    <property type="term" value="P:homophilic cell adhesion via plasma membrane adhesion molecules"/>
    <property type="evidence" value="ECO:0007669"/>
    <property type="project" value="InterPro"/>
</dbReference>
<dbReference type="GeneTree" id="ENSGT00940000161185"/>
<keyword evidence="3 12" id="KW-0732">Signal</keyword>
<feature type="domain" description="Cadherin" evidence="13">
    <location>
        <begin position="26"/>
        <end position="132"/>
    </location>
</feature>
<dbReference type="Pfam" id="PF16492">
    <property type="entry name" value="Cadherin_C_2"/>
    <property type="match status" value="1"/>
</dbReference>
<evidence type="ECO:0000259" key="13">
    <source>
        <dbReference type="PROSITE" id="PS50268"/>
    </source>
</evidence>
<feature type="domain" description="Cadherin" evidence="13">
    <location>
        <begin position="575"/>
        <end position="670"/>
    </location>
</feature>
<keyword evidence="4" id="KW-0677">Repeat</keyword>
<keyword evidence="5 10" id="KW-0106">Calcium</keyword>
<evidence type="ECO:0000256" key="8">
    <source>
        <dbReference type="ARBA" id="ARBA00023136"/>
    </source>
</evidence>
<dbReference type="PROSITE" id="PS00232">
    <property type="entry name" value="CADHERIN_1"/>
    <property type="match status" value="4"/>
</dbReference>
<dbReference type="Pfam" id="PF00028">
    <property type="entry name" value="Cadherin"/>
    <property type="match status" value="5"/>
</dbReference>
<feature type="domain" description="Cadherin" evidence="13">
    <location>
        <begin position="451"/>
        <end position="560"/>
    </location>
</feature>
<keyword evidence="8 11" id="KW-0472">Membrane</keyword>
<dbReference type="PRINTS" id="PR00205">
    <property type="entry name" value="CADHERIN"/>
</dbReference>
<evidence type="ECO:0000256" key="10">
    <source>
        <dbReference type="PROSITE-ProRule" id="PRU00043"/>
    </source>
</evidence>
<evidence type="ECO:0000313" key="15">
    <source>
        <dbReference type="Proteomes" id="UP000694414"/>
    </source>
</evidence>
<dbReference type="AlphaFoldDB" id="A0A8C9AB24"/>
<evidence type="ECO:0000256" key="12">
    <source>
        <dbReference type="SAM" id="SignalP"/>
    </source>
</evidence>
<dbReference type="FunFam" id="2.60.40.60:FF:000046">
    <property type="entry name" value="Protocadherin beta 5"/>
    <property type="match status" value="1"/>
</dbReference>
<dbReference type="FunFam" id="2.60.40.60:FF:000002">
    <property type="entry name" value="Protocadherin alpha 2"/>
    <property type="match status" value="1"/>
</dbReference>
<dbReference type="InterPro" id="IPR002126">
    <property type="entry name" value="Cadherin-like_dom"/>
</dbReference>
<keyword evidence="6" id="KW-0130">Cell adhesion</keyword>
<dbReference type="PANTHER" id="PTHR24028:SF55">
    <property type="entry name" value="PROTOCADHERIN BETA-4"/>
    <property type="match status" value="1"/>
</dbReference>
<feature type="domain" description="Cadherin" evidence="13">
    <location>
        <begin position="347"/>
        <end position="450"/>
    </location>
</feature>
<evidence type="ECO:0000256" key="5">
    <source>
        <dbReference type="ARBA" id="ARBA00022837"/>
    </source>
</evidence>
<feature type="domain" description="Cadherin" evidence="13">
    <location>
        <begin position="133"/>
        <end position="241"/>
    </location>
</feature>
<dbReference type="InterPro" id="IPR020894">
    <property type="entry name" value="Cadherin_CS"/>
</dbReference>
<feature type="chain" id="PRO_5034470009" evidence="12">
    <location>
        <begin position="28"/>
        <end position="795"/>
    </location>
</feature>
<dbReference type="SUPFAM" id="SSF49313">
    <property type="entry name" value="Cadherin-like"/>
    <property type="match status" value="6"/>
</dbReference>
<dbReference type="GO" id="GO:0005509">
    <property type="term" value="F:calcium ion binding"/>
    <property type="evidence" value="ECO:0007669"/>
    <property type="project" value="UniProtKB-UniRule"/>
</dbReference>
<dbReference type="PROSITE" id="PS50268">
    <property type="entry name" value="CADHERIN_2"/>
    <property type="match status" value="6"/>
</dbReference>
<sequence length="795" mass="86961">MEKLERIHPNRQVLAFILIVFFSQVRSEPLRYSVPEETESGSFVAHLTKDLGLQTGELAARSARVVSDDDKQPLQLDRQTGDLLLKEKLDREELCGPTEPCVLHFQVLLEMPVQFFQGELSIQDINDHSPVFPDKEVLLKIPENSQPGTLFPLVLAQDLDVGSNGLQKYTISPNSHFHVLTRNHSEGKKYPDLVQDKALDREEQPEFSLTLMALDGGSPPRSGTVMVQILIMDVNDNAPEFVHTPYEVQVLENSPLDSPVLSVTARDVDAGNFGSVSYGLFQASDEIKQTFSINEVTGEIRLKKKLDFEKIKSYHVEIEATDGGGLSGKGTVVIEVVDVNDNAPELSISSLTSSIPENAPETVVSIFRIRDKDSGDNGKMICSIPDNLPFILKPIFKNFYTLVTERPLDRESRAEYNITITITDLGSPRLKTEHSITVLVSDVNDNAPAFTQTSYTLLVPENNSPALHIGSVSATDRDSGTNAQVTYSLLPPQDPHLPLASLVSINADNGHLFALRSLDYEALQAFEFRVGATDRGSPALSSEALVRVVVVDDNDNSPFVLYPLQNGSAPCTELVPRAAEAGYLVTKVVAVDGDSGQNAWLSFQLLKATEPGLFSVWAQNGEVRTARRLSERDAAKHRLVVLVKDNGEPPLSATVTLHVLLVDGFSQPYLPLPEAAPDQAQDDSLTVYLVIALASVSSLFLFSVLLFVAVRLCRRDRAASGGRCSVPEGHFPGHLVDVSGTGTLSQSYQYEVCLTGGSGTSEFKFLKPIIPNFAPQGTGKEMEESSTFQNSFPFS</sequence>
<gene>
    <name evidence="14" type="primary">PCDHB4</name>
</gene>
<organism evidence="14 15">
    <name type="scientific">Prolemur simus</name>
    <name type="common">Greater bamboo lemur</name>
    <name type="synonym">Hapalemur simus</name>
    <dbReference type="NCBI Taxonomy" id="1328070"/>
    <lineage>
        <taxon>Eukaryota</taxon>
        <taxon>Metazoa</taxon>
        <taxon>Chordata</taxon>
        <taxon>Craniata</taxon>
        <taxon>Vertebrata</taxon>
        <taxon>Euteleostomi</taxon>
        <taxon>Mammalia</taxon>
        <taxon>Eutheria</taxon>
        <taxon>Euarchontoglires</taxon>
        <taxon>Primates</taxon>
        <taxon>Strepsirrhini</taxon>
        <taxon>Lemuriformes</taxon>
        <taxon>Lemuridae</taxon>
        <taxon>Prolemur</taxon>
    </lineage>
</organism>
<dbReference type="Pfam" id="PF08266">
    <property type="entry name" value="Cadherin_2"/>
    <property type="match status" value="1"/>
</dbReference>
<dbReference type="Gene3D" id="2.60.40.60">
    <property type="entry name" value="Cadherins"/>
    <property type="match status" value="6"/>
</dbReference>
<dbReference type="GO" id="GO:0005886">
    <property type="term" value="C:plasma membrane"/>
    <property type="evidence" value="ECO:0007669"/>
    <property type="project" value="InterPro"/>
</dbReference>
<evidence type="ECO:0000256" key="4">
    <source>
        <dbReference type="ARBA" id="ARBA00022737"/>
    </source>
</evidence>
<dbReference type="InterPro" id="IPR013164">
    <property type="entry name" value="Cadherin_N"/>
</dbReference>
<name>A0A8C9AB24_PROSS</name>
<dbReference type="FunFam" id="2.60.40.60:FF:000018">
    <property type="entry name" value="Protocadherin gamma c3"/>
    <property type="match status" value="1"/>
</dbReference>
<keyword evidence="7 11" id="KW-1133">Transmembrane helix</keyword>
<dbReference type="PANTHER" id="PTHR24028">
    <property type="entry name" value="CADHERIN-87A"/>
    <property type="match status" value="1"/>
</dbReference>
<dbReference type="Ensembl" id="ENSPSMT00000034545.1">
    <property type="protein sequence ID" value="ENSPSMP00000029939.1"/>
    <property type="gene ID" value="ENSPSMG00000020775.1"/>
</dbReference>
<accession>A0A8C9AB24</accession>
<keyword evidence="15" id="KW-1185">Reference proteome</keyword>
<dbReference type="InterPro" id="IPR032455">
    <property type="entry name" value="Cadherin_C"/>
</dbReference>
<proteinExistence type="predicted"/>
<dbReference type="SMART" id="SM00112">
    <property type="entry name" value="CA"/>
    <property type="match status" value="5"/>
</dbReference>
<dbReference type="FunFam" id="2.60.40.60:FF:000001">
    <property type="entry name" value="Protocadherin alpha 2"/>
    <property type="match status" value="1"/>
</dbReference>
<evidence type="ECO:0000256" key="9">
    <source>
        <dbReference type="ARBA" id="ARBA00023180"/>
    </source>
</evidence>
<evidence type="ECO:0000256" key="6">
    <source>
        <dbReference type="ARBA" id="ARBA00022889"/>
    </source>
</evidence>
<dbReference type="InterPro" id="IPR015919">
    <property type="entry name" value="Cadherin-like_sf"/>
</dbReference>
<evidence type="ECO:0000256" key="3">
    <source>
        <dbReference type="ARBA" id="ARBA00022729"/>
    </source>
</evidence>
<feature type="signal peptide" evidence="12">
    <location>
        <begin position="1"/>
        <end position="27"/>
    </location>
</feature>
<dbReference type="FunFam" id="2.60.40.60:FF:000309">
    <property type="entry name" value="Protocadherin beta-8"/>
    <property type="match status" value="1"/>
</dbReference>
<evidence type="ECO:0000256" key="1">
    <source>
        <dbReference type="ARBA" id="ARBA00004479"/>
    </source>
</evidence>
<dbReference type="GO" id="GO:0007399">
    <property type="term" value="P:nervous system development"/>
    <property type="evidence" value="ECO:0007669"/>
    <property type="project" value="UniProtKB-ARBA"/>
</dbReference>
<keyword evidence="2 11" id="KW-0812">Transmembrane</keyword>
<keyword evidence="9" id="KW-0325">Glycoprotein</keyword>
<feature type="transmembrane region" description="Helical" evidence="11">
    <location>
        <begin position="687"/>
        <end position="710"/>
    </location>
</feature>
<evidence type="ECO:0000256" key="7">
    <source>
        <dbReference type="ARBA" id="ARBA00022989"/>
    </source>
</evidence>
<evidence type="ECO:0000256" key="11">
    <source>
        <dbReference type="SAM" id="Phobius"/>
    </source>
</evidence>
<dbReference type="InterPro" id="IPR050174">
    <property type="entry name" value="Protocadherin/Cadherin-CA"/>
</dbReference>
<reference evidence="14" key="1">
    <citation type="submission" date="2025-08" db="UniProtKB">
        <authorList>
            <consortium name="Ensembl"/>
        </authorList>
    </citation>
    <scope>IDENTIFICATION</scope>
</reference>
<dbReference type="Proteomes" id="UP000694414">
    <property type="component" value="Unplaced"/>
</dbReference>
<reference evidence="14" key="2">
    <citation type="submission" date="2025-09" db="UniProtKB">
        <authorList>
            <consortium name="Ensembl"/>
        </authorList>
    </citation>
    <scope>IDENTIFICATION</scope>
</reference>
<comment type="subcellular location">
    <subcellularLocation>
        <location evidence="1">Membrane</location>
        <topology evidence="1">Single-pass type I membrane protein</topology>
    </subcellularLocation>
</comment>
<dbReference type="CDD" id="cd11304">
    <property type="entry name" value="Cadherin_repeat"/>
    <property type="match status" value="5"/>
</dbReference>
<dbReference type="FunFam" id="2.60.40.60:FF:000006">
    <property type="entry name" value="Protocadherin alpha 2"/>
    <property type="match status" value="1"/>
</dbReference>
<evidence type="ECO:0000313" key="14">
    <source>
        <dbReference type="Ensembl" id="ENSPSMP00000029939.1"/>
    </source>
</evidence>
<evidence type="ECO:0000256" key="2">
    <source>
        <dbReference type="ARBA" id="ARBA00022692"/>
    </source>
</evidence>
<feature type="domain" description="Cadherin" evidence="13">
    <location>
        <begin position="242"/>
        <end position="346"/>
    </location>
</feature>